<protein>
    <recommendedName>
        <fullName evidence="4">Ig-like domain-containing protein</fullName>
    </recommendedName>
</protein>
<dbReference type="InterPro" id="IPR007110">
    <property type="entry name" value="Ig-like_dom"/>
</dbReference>
<evidence type="ECO:0000256" key="1">
    <source>
        <dbReference type="ARBA" id="ARBA00022737"/>
    </source>
</evidence>
<keyword evidence="3" id="KW-1133">Transmembrane helix</keyword>
<evidence type="ECO:0000256" key="3">
    <source>
        <dbReference type="SAM" id="Phobius"/>
    </source>
</evidence>
<dbReference type="SUPFAM" id="SSF82895">
    <property type="entry name" value="TSP-1 type 1 repeat"/>
    <property type="match status" value="2"/>
</dbReference>
<dbReference type="SMART" id="SM00209">
    <property type="entry name" value="TSP1"/>
    <property type="match status" value="2"/>
</dbReference>
<dbReference type="InterPro" id="IPR003599">
    <property type="entry name" value="Ig_sub"/>
</dbReference>
<dbReference type="Gene3D" id="2.60.40.10">
    <property type="entry name" value="Immunoglobulins"/>
    <property type="match status" value="1"/>
</dbReference>
<dbReference type="FunFam" id="2.20.100.10:FF:000001">
    <property type="entry name" value="semaphorin-5A isoform X1"/>
    <property type="match status" value="1"/>
</dbReference>
<dbReference type="SMART" id="SM00409">
    <property type="entry name" value="IG"/>
    <property type="match status" value="2"/>
</dbReference>
<dbReference type="Pfam" id="PF00090">
    <property type="entry name" value="TSP_1"/>
    <property type="match status" value="2"/>
</dbReference>
<dbReference type="PANTHER" id="PTHR22906">
    <property type="entry name" value="PROPERDIN"/>
    <property type="match status" value="1"/>
</dbReference>
<dbReference type="Proteomes" id="UP000827092">
    <property type="component" value="Unassembled WGS sequence"/>
</dbReference>
<keyword evidence="3" id="KW-0472">Membrane</keyword>
<keyword evidence="6" id="KW-1185">Reference proteome</keyword>
<proteinExistence type="predicted"/>
<comment type="caution">
    <text evidence="5">The sequence shown here is derived from an EMBL/GenBank/DDBJ whole genome shotgun (WGS) entry which is preliminary data.</text>
</comment>
<dbReference type="AlphaFoldDB" id="A0AAV6UE24"/>
<evidence type="ECO:0000256" key="2">
    <source>
        <dbReference type="ARBA" id="ARBA00023157"/>
    </source>
</evidence>
<dbReference type="PROSITE" id="PS50092">
    <property type="entry name" value="TSP1"/>
    <property type="match status" value="2"/>
</dbReference>
<evidence type="ECO:0000313" key="5">
    <source>
        <dbReference type="EMBL" id="KAG8182655.1"/>
    </source>
</evidence>
<feature type="transmembrane region" description="Helical" evidence="3">
    <location>
        <begin position="328"/>
        <end position="349"/>
    </location>
</feature>
<organism evidence="5 6">
    <name type="scientific">Oedothorax gibbosus</name>
    <dbReference type="NCBI Taxonomy" id="931172"/>
    <lineage>
        <taxon>Eukaryota</taxon>
        <taxon>Metazoa</taxon>
        <taxon>Ecdysozoa</taxon>
        <taxon>Arthropoda</taxon>
        <taxon>Chelicerata</taxon>
        <taxon>Arachnida</taxon>
        <taxon>Araneae</taxon>
        <taxon>Araneomorphae</taxon>
        <taxon>Entelegynae</taxon>
        <taxon>Araneoidea</taxon>
        <taxon>Linyphiidae</taxon>
        <taxon>Erigoninae</taxon>
        <taxon>Oedothorax</taxon>
    </lineage>
</organism>
<dbReference type="InterPro" id="IPR000884">
    <property type="entry name" value="TSP1_rpt"/>
</dbReference>
<dbReference type="SUPFAM" id="SSF48726">
    <property type="entry name" value="Immunoglobulin"/>
    <property type="match status" value="1"/>
</dbReference>
<evidence type="ECO:0000313" key="6">
    <source>
        <dbReference type="Proteomes" id="UP000827092"/>
    </source>
</evidence>
<feature type="domain" description="Ig-like" evidence="4">
    <location>
        <begin position="118"/>
        <end position="217"/>
    </location>
</feature>
<evidence type="ECO:0000259" key="4">
    <source>
        <dbReference type="PROSITE" id="PS50835"/>
    </source>
</evidence>
<name>A0AAV6UE24_9ARAC</name>
<keyword evidence="1" id="KW-0677">Repeat</keyword>
<dbReference type="EMBL" id="JAFNEN010000455">
    <property type="protein sequence ID" value="KAG8182655.1"/>
    <property type="molecule type" value="Genomic_DNA"/>
</dbReference>
<dbReference type="PANTHER" id="PTHR22906:SF21">
    <property type="entry name" value="SEMA DOMAIN-CONTAINING PROTEIN"/>
    <property type="match status" value="1"/>
</dbReference>
<dbReference type="InterPro" id="IPR036383">
    <property type="entry name" value="TSP1_rpt_sf"/>
</dbReference>
<sequence length="401" mass="45583">MWSSWGSWENCSVTCGIGFKRRTRNCNYTGKDKKRRCKGHRGEMKNCDTKITCPVDGGWTSWVAWDCSVSCGGGIGLQKRQCTNPTPMFGGKKCEGPSEEDGKCNAQKCADQIYTLSPDTAMSLRNAIEKVNYNFEKREGSSIHLPCDATVIEKIYKEYPASVLFWTRNGQVLKLVKEKIQVSLTELSIVELTPEDSGVYLCNIRYASGVVKPLTIASIAVRPKKTNVLIPENEELLLFCNAVQLYKVYKAVSKLWLLNGVVYEEIRNTTLLERNEWVIEKAQPNMTGIWTCQVIFQEKGFIWTTNITRVKVLPSISTYLKILGNRKILLTIATTLFLTFTTVGTFFAYRITRAREEFMADFELWRLIVRHKEIRNIIAEDVEESIHGISDDEENSLISTS</sequence>
<dbReference type="InterPro" id="IPR036179">
    <property type="entry name" value="Ig-like_dom_sf"/>
</dbReference>
<dbReference type="InterPro" id="IPR013783">
    <property type="entry name" value="Ig-like_fold"/>
</dbReference>
<dbReference type="Gene3D" id="2.20.100.10">
    <property type="entry name" value="Thrombospondin type-1 (TSP1) repeat"/>
    <property type="match status" value="2"/>
</dbReference>
<gene>
    <name evidence="5" type="ORF">JTE90_022478</name>
</gene>
<dbReference type="InterPro" id="IPR052065">
    <property type="entry name" value="Compl_asym_regulator"/>
</dbReference>
<feature type="domain" description="Ig-like" evidence="4">
    <location>
        <begin position="223"/>
        <end position="308"/>
    </location>
</feature>
<accession>A0AAV6UE24</accession>
<reference evidence="5 6" key="1">
    <citation type="journal article" date="2022" name="Nat. Ecol. Evol.">
        <title>A masculinizing supergene underlies an exaggerated male reproductive morph in a spider.</title>
        <authorList>
            <person name="Hendrickx F."/>
            <person name="De Corte Z."/>
            <person name="Sonet G."/>
            <person name="Van Belleghem S.M."/>
            <person name="Kostlbacher S."/>
            <person name="Vangestel C."/>
        </authorList>
    </citation>
    <scope>NUCLEOTIDE SEQUENCE [LARGE SCALE GENOMIC DNA]</scope>
    <source>
        <strain evidence="5">W744_W776</strain>
    </source>
</reference>
<keyword evidence="2" id="KW-1015">Disulfide bond</keyword>
<keyword evidence="3" id="KW-0812">Transmembrane</keyword>
<dbReference type="PROSITE" id="PS50835">
    <property type="entry name" value="IG_LIKE"/>
    <property type="match status" value="2"/>
</dbReference>